<evidence type="ECO:0000313" key="2">
    <source>
        <dbReference type="Proteomes" id="UP000005237"/>
    </source>
</evidence>
<evidence type="ECO:0000313" key="1">
    <source>
        <dbReference type="EnsemblMetazoa" id="CJA13711.1"/>
    </source>
</evidence>
<dbReference type="AlphaFoldDB" id="A0A8R1I3W2"/>
<dbReference type="OMA" id="FPAYFRF"/>
<reference evidence="2" key="1">
    <citation type="submission" date="2010-08" db="EMBL/GenBank/DDBJ databases">
        <authorList>
            <consortium name="Caenorhabditis japonica Sequencing Consortium"/>
            <person name="Wilson R.K."/>
        </authorList>
    </citation>
    <scope>NUCLEOTIDE SEQUENCE [LARGE SCALE GENOMIC DNA]</scope>
    <source>
        <strain evidence="2">DF5081</strain>
    </source>
</reference>
<dbReference type="Proteomes" id="UP000005237">
    <property type="component" value="Unassembled WGS sequence"/>
</dbReference>
<reference evidence="1" key="2">
    <citation type="submission" date="2022-06" db="UniProtKB">
        <authorList>
            <consortium name="EnsemblMetazoa"/>
        </authorList>
    </citation>
    <scope>IDENTIFICATION</scope>
    <source>
        <strain evidence="1">DF5081</strain>
    </source>
</reference>
<organism evidence="1 2">
    <name type="scientific">Caenorhabditis japonica</name>
    <dbReference type="NCBI Taxonomy" id="281687"/>
    <lineage>
        <taxon>Eukaryota</taxon>
        <taxon>Metazoa</taxon>
        <taxon>Ecdysozoa</taxon>
        <taxon>Nematoda</taxon>
        <taxon>Chromadorea</taxon>
        <taxon>Rhabditida</taxon>
        <taxon>Rhabditina</taxon>
        <taxon>Rhabditomorpha</taxon>
        <taxon>Rhabditoidea</taxon>
        <taxon>Rhabditidae</taxon>
        <taxon>Peloderinae</taxon>
        <taxon>Caenorhabditis</taxon>
    </lineage>
</organism>
<dbReference type="EnsemblMetazoa" id="CJA13711.1">
    <property type="protein sequence ID" value="CJA13711.1"/>
    <property type="gene ID" value="WBGene00132915"/>
</dbReference>
<proteinExistence type="predicted"/>
<keyword evidence="2" id="KW-1185">Reference proteome</keyword>
<name>A0A8R1I3W2_CAEJA</name>
<sequence>MAHLAHSTFELSAKMNRYCVLVFVSFCLLSNTMALRGALFRSGRSLFHRQNLPATSAYQPQFLASEKRSPVVELYPVVDSGNPVPEVYQSYFRI</sequence>
<accession>A0A8R1I3W2</accession>
<protein>
    <submittedName>
        <fullName evidence="1">Uncharacterized protein</fullName>
    </submittedName>
</protein>